<comment type="caution">
    <text evidence="4">The sequence shown here is derived from an EMBL/GenBank/DDBJ whole genome shotgun (WGS) entry which is preliminary data.</text>
</comment>
<dbReference type="PANTHER" id="PTHR37829">
    <property type="entry name" value="PHAGE-LIKE ELEMENT PBSX PROTEIN XKDT"/>
    <property type="match status" value="1"/>
</dbReference>
<evidence type="ECO:0000313" key="5">
    <source>
        <dbReference type="Proteomes" id="UP000094784"/>
    </source>
</evidence>
<evidence type="ECO:0000259" key="2">
    <source>
        <dbReference type="Pfam" id="PF26078"/>
    </source>
</evidence>
<comment type="similarity">
    <text evidence="1">Belongs to the Mu gp47/PBSX XkdT family.</text>
</comment>
<gene>
    <name evidence="4" type="ORF">BG258_05935</name>
</gene>
<dbReference type="Pfam" id="PF26078">
    <property type="entry name" value="Baseplate_J_M"/>
    <property type="match status" value="1"/>
</dbReference>
<dbReference type="AlphaFoldDB" id="A0A1E4R4S0"/>
<name>A0A1E4R4S0_9BACI</name>
<dbReference type="PANTHER" id="PTHR37829:SF3">
    <property type="entry name" value="PROTEIN JAYE-RELATED"/>
    <property type="match status" value="1"/>
</dbReference>
<dbReference type="RefSeq" id="WP_069480558.1">
    <property type="nucleotide sequence ID" value="NZ_KV766182.1"/>
</dbReference>
<dbReference type="InterPro" id="IPR058530">
    <property type="entry name" value="Baseplate_J-like_C"/>
</dbReference>
<proteinExistence type="inferred from homology"/>
<reference evidence="4 5" key="1">
    <citation type="submission" date="2016-09" db="EMBL/GenBank/DDBJ databases">
        <title>Draft genome sequence of the soil isolate, Lysinibacillus fusiformis M5, a potential hypoxanthine producer.</title>
        <authorList>
            <person name="Gallegos-Monterrosa R."/>
            <person name="Maroti G."/>
            <person name="Balint B."/>
            <person name="Kovacs A.T."/>
        </authorList>
    </citation>
    <scope>NUCLEOTIDE SEQUENCE [LARGE SCALE GENOMIC DNA]</scope>
    <source>
        <strain evidence="4 5">M5</strain>
    </source>
</reference>
<evidence type="ECO:0000313" key="4">
    <source>
        <dbReference type="EMBL" id="ODV55472.1"/>
    </source>
</evidence>
<sequence length="360" mass="39807">MAEPLNLDTTYEDLMAQKLAGIDNSLDKREGTSMIFNATAANSVETVQMLMTVKNFIDMVFADTAPREYLIRRAAERGLKPRETTFAKRKGEFNIDVPLGSRFSLDELNFEVVERISFGQFILQCETAGNEGNHFAGQLIPIDYIDGLQTAVLTEVLVPGDDEEDTEAFRKRYFDSFNSQAFGGNRADYKEKVGELPGVGGVRVYRAWNGGGTVKLVIIDSRFEKPTQTMIDDIQEAVDPIDKSGEGIGTAPIDHEVTVFGVSESTVNVVTDITYQPGWDWPAIENTVKNIITDYFRELASEWAQSEDDNSGLVIRISQIETRLLGVAGVLDIKDTKLNGVQSNLILDKECIPKLGVVSG</sequence>
<feature type="domain" description="Baseplate J-like C-terminal" evidence="3">
    <location>
        <begin position="267"/>
        <end position="359"/>
    </location>
</feature>
<evidence type="ECO:0000259" key="3">
    <source>
        <dbReference type="Pfam" id="PF26079"/>
    </source>
</evidence>
<dbReference type="EMBL" id="MECQ01000001">
    <property type="protein sequence ID" value="ODV55472.1"/>
    <property type="molecule type" value="Genomic_DNA"/>
</dbReference>
<organism evidence="4 5">
    <name type="scientific">Lysinibacillus fusiformis</name>
    <dbReference type="NCBI Taxonomy" id="28031"/>
    <lineage>
        <taxon>Bacteria</taxon>
        <taxon>Bacillati</taxon>
        <taxon>Bacillota</taxon>
        <taxon>Bacilli</taxon>
        <taxon>Bacillales</taxon>
        <taxon>Bacillaceae</taxon>
        <taxon>Lysinibacillus</taxon>
    </lineage>
</organism>
<feature type="domain" description="Baseplate J-like central" evidence="2">
    <location>
        <begin position="181"/>
        <end position="261"/>
    </location>
</feature>
<dbReference type="InterPro" id="IPR052399">
    <property type="entry name" value="Phage_Baseplate_Assmbl_Protein"/>
</dbReference>
<protein>
    <submittedName>
        <fullName evidence="4">Phage tail protein</fullName>
    </submittedName>
</protein>
<dbReference type="OrthoDB" id="2554267at2"/>
<dbReference type="Proteomes" id="UP000094784">
    <property type="component" value="Unassembled WGS sequence"/>
</dbReference>
<dbReference type="InterPro" id="IPR058531">
    <property type="entry name" value="Baseplate_J_M"/>
</dbReference>
<evidence type="ECO:0000256" key="1">
    <source>
        <dbReference type="ARBA" id="ARBA00038087"/>
    </source>
</evidence>
<dbReference type="Pfam" id="PF26079">
    <property type="entry name" value="Baseplate_J_C"/>
    <property type="match status" value="1"/>
</dbReference>
<accession>A0A1E4R4S0</accession>